<dbReference type="AlphaFoldDB" id="A0A428S240"/>
<dbReference type="EMBL" id="NIZV01000633">
    <property type="protein sequence ID" value="RSL83825.1"/>
    <property type="molecule type" value="Genomic_DNA"/>
</dbReference>
<sequence length="108" mass="11976">EAFENWFLLFLPQEDPTVFSDGSKTEECIGYRYSIWRGGMEIVPGYGGLQSAEIFNAEAISAIEGFQRALPLADQRVPIHSCLHNTAVTRGLLGPTSESNYRDPLPTL</sequence>
<accession>A0A428S240</accession>
<keyword evidence="2" id="KW-1185">Reference proteome</keyword>
<proteinExistence type="predicted"/>
<evidence type="ECO:0000313" key="1">
    <source>
        <dbReference type="EMBL" id="RSL83825.1"/>
    </source>
</evidence>
<organism evidence="1 2">
    <name type="scientific">Fusarium ambrosium</name>
    <dbReference type="NCBI Taxonomy" id="131363"/>
    <lineage>
        <taxon>Eukaryota</taxon>
        <taxon>Fungi</taxon>
        <taxon>Dikarya</taxon>
        <taxon>Ascomycota</taxon>
        <taxon>Pezizomycotina</taxon>
        <taxon>Sordariomycetes</taxon>
        <taxon>Hypocreomycetidae</taxon>
        <taxon>Hypocreales</taxon>
        <taxon>Nectriaceae</taxon>
        <taxon>Fusarium</taxon>
        <taxon>Fusarium solani species complex</taxon>
    </lineage>
</organism>
<name>A0A428S240_9HYPO</name>
<comment type="caution">
    <text evidence="1">The sequence shown here is derived from an EMBL/GenBank/DDBJ whole genome shotgun (WGS) entry which is preliminary data.</text>
</comment>
<dbReference type="Proteomes" id="UP000288429">
    <property type="component" value="Unassembled WGS sequence"/>
</dbReference>
<feature type="non-terminal residue" evidence="1">
    <location>
        <position position="1"/>
    </location>
</feature>
<gene>
    <name evidence="1" type="ORF">CDV31_016785</name>
</gene>
<protein>
    <submittedName>
        <fullName evidence="1">Uncharacterized protein</fullName>
    </submittedName>
</protein>
<evidence type="ECO:0000313" key="2">
    <source>
        <dbReference type="Proteomes" id="UP000288429"/>
    </source>
</evidence>
<reference evidence="1 2" key="1">
    <citation type="submission" date="2017-06" db="EMBL/GenBank/DDBJ databases">
        <title>Cmopartive genomic analysis of Ambrosia Fusariam Clade fungi.</title>
        <authorList>
            <person name="Stajich J.E."/>
            <person name="Carrillo J."/>
            <person name="Kijimoto T."/>
            <person name="Eskalen A."/>
            <person name="O'Donnell K."/>
            <person name="Kasson M."/>
        </authorList>
    </citation>
    <scope>NUCLEOTIDE SEQUENCE [LARGE SCALE GENOMIC DNA]</scope>
    <source>
        <strain evidence="1 2">NRRL 20438</strain>
    </source>
</reference>